<name>A0A382GPZ9_9ZZZZ</name>
<feature type="transmembrane region" description="Helical" evidence="1">
    <location>
        <begin position="461"/>
        <end position="485"/>
    </location>
</feature>
<reference evidence="2" key="1">
    <citation type="submission" date="2018-05" db="EMBL/GenBank/DDBJ databases">
        <authorList>
            <person name="Lanie J.A."/>
            <person name="Ng W.-L."/>
            <person name="Kazmierczak K.M."/>
            <person name="Andrzejewski T.M."/>
            <person name="Davidsen T.M."/>
            <person name="Wayne K.J."/>
            <person name="Tettelin H."/>
            <person name="Glass J.I."/>
            <person name="Rusch D."/>
            <person name="Podicherti R."/>
            <person name="Tsui H.-C.T."/>
            <person name="Winkler M.E."/>
        </authorList>
    </citation>
    <scope>NUCLEOTIDE SEQUENCE</scope>
</reference>
<sequence length="487" mass="54838">MNSDENMDSVSVLGSITEIVNQMTLNNSAEGSIINFIVYDNLEISSEESKIIETLLQTIASKKWILNFVYKFDTDKLLVAKYKNWAEWTSGKIHPMVTPDTIELITANTIKQHAERVLTNDYKGIVEANSVFQQEIFVSPGTSELEIVMFRAKTEGNVGIITPGGINKTIGNYGPTDLLETPFVSIWKFRDPPPGKWLFKISDYNSGLLSILHRNKVDYNIQLIDTGPFPTKNSVQLVANMFKGSDILISKDAYVELIFDNKISYEMNDKGLTGDAYAGDGYYSMIIPDVDEPGEYDVEIKYSWANHGTSISDFTKINFELFPYIISNPVNLENINLNENTSIAIIESYLDDEKYFINSEDIKWAVSADAIDFEIKIKPIDSIQDGRASKFEAILITTNYGKANINFRLDSMYKNQKYVVYSNSIVITTIPEPIIEKVVVKEEPKEPTNVIQDKIEEQSNLVLVLSAVVGIVIILILITGIILLINY</sequence>
<evidence type="ECO:0000256" key="1">
    <source>
        <dbReference type="SAM" id="Phobius"/>
    </source>
</evidence>
<feature type="non-terminal residue" evidence="2">
    <location>
        <position position="487"/>
    </location>
</feature>
<organism evidence="2">
    <name type="scientific">marine metagenome</name>
    <dbReference type="NCBI Taxonomy" id="408172"/>
    <lineage>
        <taxon>unclassified sequences</taxon>
        <taxon>metagenomes</taxon>
        <taxon>ecological metagenomes</taxon>
    </lineage>
</organism>
<gene>
    <name evidence="2" type="ORF">METZ01_LOCUS229561</name>
</gene>
<keyword evidence="1" id="KW-0812">Transmembrane</keyword>
<evidence type="ECO:0000313" key="2">
    <source>
        <dbReference type="EMBL" id="SVB76707.1"/>
    </source>
</evidence>
<protein>
    <submittedName>
        <fullName evidence="2">Uncharacterized protein</fullName>
    </submittedName>
</protein>
<accession>A0A382GPZ9</accession>
<proteinExistence type="predicted"/>
<keyword evidence="1" id="KW-0472">Membrane</keyword>
<dbReference type="EMBL" id="UINC01056545">
    <property type="protein sequence ID" value="SVB76707.1"/>
    <property type="molecule type" value="Genomic_DNA"/>
</dbReference>
<keyword evidence="1" id="KW-1133">Transmembrane helix</keyword>
<dbReference type="AlphaFoldDB" id="A0A382GPZ9"/>